<reference evidence="2 3" key="1">
    <citation type="submission" date="2021-12" db="EMBL/GenBank/DDBJ databases">
        <title>Genome seq of p7.</title>
        <authorList>
            <person name="Seo T."/>
        </authorList>
    </citation>
    <scope>NUCLEOTIDE SEQUENCE [LARGE SCALE GENOMIC DNA]</scope>
    <source>
        <strain evidence="2 3">P7</strain>
    </source>
</reference>
<proteinExistence type="predicted"/>
<keyword evidence="1" id="KW-0732">Signal</keyword>
<evidence type="ECO:0008006" key="4">
    <source>
        <dbReference type="Google" id="ProtNLM"/>
    </source>
</evidence>
<keyword evidence="3" id="KW-1185">Reference proteome</keyword>
<evidence type="ECO:0000256" key="1">
    <source>
        <dbReference type="SAM" id="SignalP"/>
    </source>
</evidence>
<feature type="chain" id="PRO_5046623471" description="Secreted protein" evidence="1">
    <location>
        <begin position="25"/>
        <end position="164"/>
    </location>
</feature>
<name>A0ABS8XI90_9BURK</name>
<evidence type="ECO:0000313" key="3">
    <source>
        <dbReference type="Proteomes" id="UP001201463"/>
    </source>
</evidence>
<dbReference type="EMBL" id="JAJTWT010000005">
    <property type="protein sequence ID" value="MCE4538251.1"/>
    <property type="molecule type" value="Genomic_DNA"/>
</dbReference>
<protein>
    <recommendedName>
        <fullName evidence="4">Secreted protein</fullName>
    </recommendedName>
</protein>
<dbReference type="RefSeq" id="WP_233392693.1">
    <property type="nucleotide sequence ID" value="NZ_JAJTWT010000005.1"/>
</dbReference>
<accession>A0ABS8XI90</accession>
<feature type="signal peptide" evidence="1">
    <location>
        <begin position="1"/>
        <end position="24"/>
    </location>
</feature>
<organism evidence="2 3">
    <name type="scientific">Pelomonas caseinilytica</name>
    <dbReference type="NCBI Taxonomy" id="2906763"/>
    <lineage>
        <taxon>Bacteria</taxon>
        <taxon>Pseudomonadati</taxon>
        <taxon>Pseudomonadota</taxon>
        <taxon>Betaproteobacteria</taxon>
        <taxon>Burkholderiales</taxon>
        <taxon>Sphaerotilaceae</taxon>
        <taxon>Roseateles</taxon>
    </lineage>
</organism>
<sequence length="164" mass="17533">MRIAQPLTIVAALFGMAAHVQVSAQTRPALVQDVDQADRHAYWEDADLRSNAGSCIGNSCSLTFATVPSGTRRVIEYVACTFSASSSSDVITFVELNTQSPYGKSRARLPAAQSVPGMSPFFTNQRLLAYYASGEQVAVIAYDSGNASPRNMHCSLSGHDVTLP</sequence>
<evidence type="ECO:0000313" key="2">
    <source>
        <dbReference type="EMBL" id="MCE4538251.1"/>
    </source>
</evidence>
<gene>
    <name evidence="2" type="ORF">LXT12_13420</name>
</gene>
<dbReference type="Proteomes" id="UP001201463">
    <property type="component" value="Unassembled WGS sequence"/>
</dbReference>
<comment type="caution">
    <text evidence="2">The sequence shown here is derived from an EMBL/GenBank/DDBJ whole genome shotgun (WGS) entry which is preliminary data.</text>
</comment>